<gene>
    <name evidence="2" type="ORF">Lnau_0056</name>
</gene>
<dbReference type="Proteomes" id="UP000054725">
    <property type="component" value="Unassembled WGS sequence"/>
</dbReference>
<dbReference type="SUPFAM" id="SSF46894">
    <property type="entry name" value="C-terminal effector domain of the bipartite response regulators"/>
    <property type="match status" value="1"/>
</dbReference>
<evidence type="ECO:0000313" key="2">
    <source>
        <dbReference type="EMBL" id="KTD39289.1"/>
    </source>
</evidence>
<evidence type="ECO:0000313" key="3">
    <source>
        <dbReference type="Proteomes" id="UP000054725"/>
    </source>
</evidence>
<dbReference type="Pfam" id="PF00196">
    <property type="entry name" value="GerE"/>
    <property type="match status" value="1"/>
</dbReference>
<dbReference type="InterPro" id="IPR000792">
    <property type="entry name" value="Tscrpt_reg_LuxR_C"/>
</dbReference>
<dbReference type="InterPro" id="IPR016032">
    <property type="entry name" value="Sig_transdc_resp-reg_C-effctor"/>
</dbReference>
<dbReference type="PROSITE" id="PS50043">
    <property type="entry name" value="HTH_LUXR_2"/>
    <property type="match status" value="1"/>
</dbReference>
<dbReference type="GO" id="GO:0003677">
    <property type="term" value="F:DNA binding"/>
    <property type="evidence" value="ECO:0007669"/>
    <property type="project" value="InterPro"/>
</dbReference>
<feature type="domain" description="HTH luxR-type" evidence="1">
    <location>
        <begin position="204"/>
        <end position="269"/>
    </location>
</feature>
<dbReference type="EMBL" id="LNYO01000001">
    <property type="protein sequence ID" value="KTD39289.1"/>
    <property type="molecule type" value="Genomic_DNA"/>
</dbReference>
<comment type="caution">
    <text evidence="2">The sequence shown here is derived from an EMBL/GenBank/DDBJ whole genome shotgun (WGS) entry which is preliminary data.</text>
</comment>
<dbReference type="STRING" id="45070.Lnau_0056"/>
<keyword evidence="3" id="KW-1185">Reference proteome</keyword>
<dbReference type="Gene3D" id="3.30.450.80">
    <property type="entry name" value="Transcription factor LuxR-like, autoinducer-binding domain"/>
    <property type="match status" value="1"/>
</dbReference>
<dbReference type="InterPro" id="IPR036388">
    <property type="entry name" value="WH-like_DNA-bd_sf"/>
</dbReference>
<reference evidence="2 3" key="1">
    <citation type="submission" date="2015-11" db="EMBL/GenBank/DDBJ databases">
        <title>Genomic analysis of 38 Legionella species identifies large and diverse effector repertoires.</title>
        <authorList>
            <person name="Burstein D."/>
            <person name="Amaro F."/>
            <person name="Zusman T."/>
            <person name="Lifshitz Z."/>
            <person name="Cohen O."/>
            <person name="Gilbert J.A."/>
            <person name="Pupko T."/>
            <person name="Shuman H.A."/>
            <person name="Segal G."/>
        </authorList>
    </citation>
    <scope>NUCLEOTIDE SEQUENCE [LARGE SCALE GENOMIC DNA]</scope>
    <source>
        <strain evidence="2 3">ATCC 49506</strain>
    </source>
</reference>
<proteinExistence type="predicted"/>
<dbReference type="GO" id="GO:0006355">
    <property type="term" value="P:regulation of DNA-templated transcription"/>
    <property type="evidence" value="ECO:0007669"/>
    <property type="project" value="InterPro"/>
</dbReference>
<dbReference type="SMART" id="SM00421">
    <property type="entry name" value="HTH_LUXR"/>
    <property type="match status" value="1"/>
</dbReference>
<organism evidence="2 3">
    <name type="scientific">Legionella nautarum</name>
    <dbReference type="NCBI Taxonomy" id="45070"/>
    <lineage>
        <taxon>Bacteria</taxon>
        <taxon>Pseudomonadati</taxon>
        <taxon>Pseudomonadota</taxon>
        <taxon>Gammaproteobacteria</taxon>
        <taxon>Legionellales</taxon>
        <taxon>Legionellaceae</taxon>
        <taxon>Legionella</taxon>
    </lineage>
</organism>
<dbReference type="OrthoDB" id="5643838at2"/>
<dbReference type="AlphaFoldDB" id="A0A0W0X448"/>
<evidence type="ECO:0000259" key="1">
    <source>
        <dbReference type="PROSITE" id="PS50043"/>
    </source>
</evidence>
<dbReference type="InterPro" id="IPR036693">
    <property type="entry name" value="TF_LuxR_autoind-bd_dom_sf"/>
</dbReference>
<dbReference type="PATRIC" id="fig|45070.6.peg.57"/>
<dbReference type="RefSeq" id="WP_058503146.1">
    <property type="nucleotide sequence ID" value="NZ_CAAAIF010000002.1"/>
</dbReference>
<sequence>MKIQHTFSQNPSLAHHSLLNTVCAPLETIGVHFFGYTAVDQEGNAFCLGSKADYAAEYLRRNHARNDVHTHAENARKQFHYDFWDYLEMNKNTEELYQMAAAFNQGHTLTITKHDENMTHCYHFSGHLTDDAINQRYLEKMDSLHAFISYFSDCMKTIPELAAVYNLPINIDETAKQEKKINLIFSDPRKIDFEKEANNRLYFKHQSRYYLTPKERECLQWLRLGKSASLVAEIKQVSRKTIERYIESIKAKYDCYTLIQIGEKIAKTGLATFLDLQTGKAA</sequence>
<protein>
    <submittedName>
        <fullName evidence="2">Putative transcriptional regulator</fullName>
    </submittedName>
</protein>
<accession>A0A0W0X448</accession>
<dbReference type="Gene3D" id="1.10.10.10">
    <property type="entry name" value="Winged helix-like DNA-binding domain superfamily/Winged helix DNA-binding domain"/>
    <property type="match status" value="1"/>
</dbReference>
<name>A0A0W0X448_9GAMM</name>